<evidence type="ECO:0000313" key="1">
    <source>
        <dbReference type="EMBL" id="CAE2252704.1"/>
    </source>
</evidence>
<reference evidence="1" key="1">
    <citation type="submission" date="2021-01" db="EMBL/GenBank/DDBJ databases">
        <authorList>
            <person name="Corre E."/>
            <person name="Pelletier E."/>
            <person name="Niang G."/>
            <person name="Scheremetjew M."/>
            <person name="Finn R."/>
            <person name="Kale V."/>
            <person name="Holt S."/>
            <person name="Cochrane G."/>
            <person name="Meng A."/>
            <person name="Brown T."/>
            <person name="Cohen L."/>
        </authorList>
    </citation>
    <scope>NUCLEOTIDE SEQUENCE</scope>
    <source>
        <strain evidence="1">Isolate 1302-5</strain>
    </source>
</reference>
<name>A0A7S4MYQ3_9STRA</name>
<gene>
    <name evidence="1" type="ORF">OAUR00152_LOCUS22170</name>
</gene>
<proteinExistence type="predicted"/>
<sequence>MFGYLRIGRNTRKLLCHLGKYKMTQNKPPPTLDEYRAFHSMVCPPHVARRCVHSIVGSGGVFLFGTPGAHERGRTDFSSWSGMWSYYLLVLCTLTGLSTLLGLTDEVDAREFSQGDETSSLTEDLAKWFRSERNESVAVSKREIEYCRRAALRDIGDVGNEKCEEIPRIKLRRRFEYDFHLIGANVIMVHFTTSTTHFASSSNSPADDGSGDLLHVVEVYQFRSWFVTVIERIVEEAIHFASMLDPCHWRSYVTPIVRKDKAS</sequence>
<dbReference type="AlphaFoldDB" id="A0A7S4MYQ3"/>
<accession>A0A7S4MYQ3</accession>
<dbReference type="EMBL" id="HBKQ01032457">
    <property type="protein sequence ID" value="CAE2252704.1"/>
    <property type="molecule type" value="Transcribed_RNA"/>
</dbReference>
<organism evidence="1">
    <name type="scientific">Odontella aurita</name>
    <dbReference type="NCBI Taxonomy" id="265563"/>
    <lineage>
        <taxon>Eukaryota</taxon>
        <taxon>Sar</taxon>
        <taxon>Stramenopiles</taxon>
        <taxon>Ochrophyta</taxon>
        <taxon>Bacillariophyta</taxon>
        <taxon>Mediophyceae</taxon>
        <taxon>Biddulphiophycidae</taxon>
        <taxon>Eupodiscales</taxon>
        <taxon>Odontellaceae</taxon>
        <taxon>Odontella</taxon>
    </lineage>
</organism>
<protein>
    <submittedName>
        <fullName evidence="1">Uncharacterized protein</fullName>
    </submittedName>
</protein>